<dbReference type="Proteomes" id="UP001552299">
    <property type="component" value="Unassembled WGS sequence"/>
</dbReference>
<keyword evidence="8" id="KW-1185">Reference proteome</keyword>
<dbReference type="CDD" id="cd00167">
    <property type="entry name" value="SANT"/>
    <property type="match status" value="1"/>
</dbReference>
<evidence type="ECO:0000256" key="4">
    <source>
        <dbReference type="ARBA" id="ARBA00023242"/>
    </source>
</evidence>
<evidence type="ECO:0000256" key="2">
    <source>
        <dbReference type="ARBA" id="ARBA00023015"/>
    </source>
</evidence>
<evidence type="ECO:0000256" key="1">
    <source>
        <dbReference type="ARBA" id="ARBA00004123"/>
    </source>
</evidence>
<comment type="caution">
    <text evidence="7">The sequence shown here is derived from an EMBL/GenBank/DDBJ whole genome shotgun (WGS) entry which is preliminary data.</text>
</comment>
<dbReference type="Pfam" id="PF23082">
    <property type="entry name" value="Myb_DNA-binding_2"/>
    <property type="match status" value="1"/>
</dbReference>
<protein>
    <submittedName>
        <fullName evidence="7">Uncharacterized protein</fullName>
    </submittedName>
</protein>
<dbReference type="GO" id="GO:0005634">
    <property type="term" value="C:nucleus"/>
    <property type="evidence" value="ECO:0007669"/>
    <property type="project" value="UniProtKB-SubCell"/>
</dbReference>
<keyword evidence="3" id="KW-0804">Transcription</keyword>
<dbReference type="AlphaFoldDB" id="A0ABD0VKG9"/>
<organism evidence="7 8">
    <name type="scientific">Dendrobium thyrsiflorum</name>
    <name type="common">Pinecone-like raceme dendrobium</name>
    <name type="synonym">Orchid</name>
    <dbReference type="NCBI Taxonomy" id="117978"/>
    <lineage>
        <taxon>Eukaryota</taxon>
        <taxon>Viridiplantae</taxon>
        <taxon>Streptophyta</taxon>
        <taxon>Embryophyta</taxon>
        <taxon>Tracheophyta</taxon>
        <taxon>Spermatophyta</taxon>
        <taxon>Magnoliopsida</taxon>
        <taxon>Liliopsida</taxon>
        <taxon>Asparagales</taxon>
        <taxon>Orchidaceae</taxon>
        <taxon>Epidendroideae</taxon>
        <taxon>Malaxideae</taxon>
        <taxon>Dendrobiinae</taxon>
        <taxon>Dendrobium</taxon>
    </lineage>
</organism>
<dbReference type="SUPFAM" id="SSF46689">
    <property type="entry name" value="Homeodomain-like"/>
    <property type="match status" value="1"/>
</dbReference>
<keyword evidence="4" id="KW-0539">Nucleus</keyword>
<gene>
    <name evidence="7" type="ORF">M5K25_004017</name>
</gene>
<dbReference type="PANTHER" id="PTHR43952">
    <property type="entry name" value="MYB FAMILY TRANSCRIPTION FACTOR-RELATED"/>
    <property type="match status" value="1"/>
</dbReference>
<dbReference type="FunFam" id="1.10.10.60:FF:000154">
    <property type="entry name" value="Transcription factor SRM1"/>
    <property type="match status" value="1"/>
</dbReference>
<dbReference type="InterPro" id="IPR044636">
    <property type="entry name" value="RADIALIS-like"/>
</dbReference>
<reference evidence="7 8" key="1">
    <citation type="journal article" date="2024" name="Plant Biotechnol. J.">
        <title>Dendrobium thyrsiflorum genome and its molecular insights into genes involved in important horticultural traits.</title>
        <authorList>
            <person name="Chen B."/>
            <person name="Wang J.Y."/>
            <person name="Zheng P.J."/>
            <person name="Li K.L."/>
            <person name="Liang Y.M."/>
            <person name="Chen X.F."/>
            <person name="Zhang C."/>
            <person name="Zhao X."/>
            <person name="He X."/>
            <person name="Zhang G.Q."/>
            <person name="Liu Z.J."/>
            <person name="Xu Q."/>
        </authorList>
    </citation>
    <scope>NUCLEOTIDE SEQUENCE [LARGE SCALE GENOMIC DNA]</scope>
    <source>
        <strain evidence="7">GZMU011</strain>
    </source>
</reference>
<accession>A0ABD0VKG9</accession>
<evidence type="ECO:0000259" key="6">
    <source>
        <dbReference type="PROSITE" id="PS51293"/>
    </source>
</evidence>
<sequence length="138" mass="15669">MTSSSPSRTSSSGWSKEQNKLFERALAKYDEETPNRWQKVARFVGGGKSPEDARRHYERLLEDVQRIESGDVPIPNYPSSGGNEQHRTCSLKQSSMAAMKWEMMKFHYEENSCTKTTADESLAEGVFLANSVFVIHMD</sequence>
<feature type="domain" description="Myb-like" evidence="5">
    <location>
        <begin position="6"/>
        <end position="61"/>
    </location>
</feature>
<dbReference type="InterPro" id="IPR001005">
    <property type="entry name" value="SANT/Myb"/>
</dbReference>
<evidence type="ECO:0000313" key="7">
    <source>
        <dbReference type="EMBL" id="KAL0925652.1"/>
    </source>
</evidence>
<dbReference type="PROSITE" id="PS50090">
    <property type="entry name" value="MYB_LIKE"/>
    <property type="match status" value="1"/>
</dbReference>
<evidence type="ECO:0000256" key="3">
    <source>
        <dbReference type="ARBA" id="ARBA00023163"/>
    </source>
</evidence>
<dbReference type="SMART" id="SM00717">
    <property type="entry name" value="SANT"/>
    <property type="match status" value="1"/>
</dbReference>
<dbReference type="Gene3D" id="1.10.10.60">
    <property type="entry name" value="Homeodomain-like"/>
    <property type="match status" value="1"/>
</dbReference>
<dbReference type="PROSITE" id="PS51293">
    <property type="entry name" value="SANT"/>
    <property type="match status" value="1"/>
</dbReference>
<dbReference type="PANTHER" id="PTHR43952:SF75">
    <property type="entry name" value="PROTEIN RADIALIS-LIKE 6"/>
    <property type="match status" value="1"/>
</dbReference>
<evidence type="ECO:0000259" key="5">
    <source>
        <dbReference type="PROSITE" id="PS50090"/>
    </source>
</evidence>
<feature type="domain" description="SANT" evidence="6">
    <location>
        <begin position="9"/>
        <end position="65"/>
    </location>
</feature>
<dbReference type="InterPro" id="IPR009057">
    <property type="entry name" value="Homeodomain-like_sf"/>
</dbReference>
<dbReference type="InterPro" id="IPR017884">
    <property type="entry name" value="SANT_dom"/>
</dbReference>
<dbReference type="EMBL" id="JANQDX010000004">
    <property type="protein sequence ID" value="KAL0925652.1"/>
    <property type="molecule type" value="Genomic_DNA"/>
</dbReference>
<keyword evidence="2" id="KW-0805">Transcription regulation</keyword>
<proteinExistence type="predicted"/>
<comment type="subcellular location">
    <subcellularLocation>
        <location evidence="1">Nucleus</location>
    </subcellularLocation>
</comment>
<name>A0ABD0VKG9_DENTH</name>
<evidence type="ECO:0000313" key="8">
    <source>
        <dbReference type="Proteomes" id="UP001552299"/>
    </source>
</evidence>